<keyword evidence="1" id="KW-0732">Signal</keyword>
<feature type="signal peptide" evidence="1">
    <location>
        <begin position="1"/>
        <end position="24"/>
    </location>
</feature>
<evidence type="ECO:0008006" key="4">
    <source>
        <dbReference type="Google" id="ProtNLM"/>
    </source>
</evidence>
<organism evidence="2 3">
    <name type="scientific">Chryseobacterium nematophagum</name>
    <dbReference type="NCBI Taxonomy" id="2305228"/>
    <lineage>
        <taxon>Bacteria</taxon>
        <taxon>Pseudomonadati</taxon>
        <taxon>Bacteroidota</taxon>
        <taxon>Flavobacteriia</taxon>
        <taxon>Flavobacteriales</taxon>
        <taxon>Weeksellaceae</taxon>
        <taxon>Chryseobacterium group</taxon>
        <taxon>Chryseobacterium</taxon>
    </lineage>
</organism>
<dbReference type="Gene3D" id="2.60.40.2880">
    <property type="entry name" value="MmpS1-5, C-terminal soluble domain"/>
    <property type="match status" value="1"/>
</dbReference>
<dbReference type="RefSeq" id="WP_122547913.1">
    <property type="nucleotide sequence ID" value="NZ_QWIV01000014.1"/>
</dbReference>
<gene>
    <name evidence="2" type="ORF">D1632_14365</name>
</gene>
<sequence>MKKFYKFKSLLKLSFLLITLFSTLSIINSCKKDDDQEFTDHVVQFEVKATTGVVLKTIVTQVGTSQNNMYNTPLTPITLPWSSGEIFVNSSQSQLNLAANAEFPNTDAKLTVNIVVDGEVVATKTVTGVTGVESAAAAHSFLEL</sequence>
<feature type="chain" id="PRO_5018010616" description="DUF1735 domain-containing protein" evidence="1">
    <location>
        <begin position="25"/>
        <end position="144"/>
    </location>
</feature>
<protein>
    <recommendedName>
        <fullName evidence="4">DUF1735 domain-containing protein</fullName>
    </recommendedName>
</protein>
<comment type="caution">
    <text evidence="2">The sequence shown here is derived from an EMBL/GenBank/DDBJ whole genome shotgun (WGS) entry which is preliminary data.</text>
</comment>
<evidence type="ECO:0000313" key="2">
    <source>
        <dbReference type="EMBL" id="RMZ58765.1"/>
    </source>
</evidence>
<dbReference type="EMBL" id="QWIV01000014">
    <property type="protein sequence ID" value="RMZ58765.1"/>
    <property type="molecule type" value="Genomic_DNA"/>
</dbReference>
<dbReference type="InterPro" id="IPR038468">
    <property type="entry name" value="MmpS_C"/>
</dbReference>
<evidence type="ECO:0000313" key="3">
    <source>
        <dbReference type="Proteomes" id="UP000267524"/>
    </source>
</evidence>
<name>A0A3M7L9R6_9FLAO</name>
<dbReference type="AlphaFoldDB" id="A0A3M7L9R6"/>
<proteinExistence type="predicted"/>
<accession>A0A3M7L9R6</accession>
<keyword evidence="3" id="KW-1185">Reference proteome</keyword>
<dbReference type="Proteomes" id="UP000267524">
    <property type="component" value="Unassembled WGS sequence"/>
</dbReference>
<evidence type="ECO:0000256" key="1">
    <source>
        <dbReference type="SAM" id="SignalP"/>
    </source>
</evidence>
<reference evidence="2 3" key="1">
    <citation type="submission" date="2018-08" db="EMBL/GenBank/DDBJ databases">
        <title>Chryseobacterium nematophagum: a novel matrix digesting pathogen of nematodes.</title>
        <authorList>
            <person name="Page A."/>
            <person name="Roberts M."/>
            <person name="Felix M.-A."/>
            <person name="Weir W."/>
        </authorList>
    </citation>
    <scope>NUCLEOTIDE SEQUENCE [LARGE SCALE GENOMIC DNA]</scope>
    <source>
        <strain evidence="2 3">JUb275</strain>
    </source>
</reference>